<gene>
    <name evidence="2" type="ORF">GCK32_008344</name>
</gene>
<name>A0AAN8INW5_TRICO</name>
<organism evidence="2 3">
    <name type="scientific">Trichostrongylus colubriformis</name>
    <name type="common">Black scour worm</name>
    <dbReference type="NCBI Taxonomy" id="6319"/>
    <lineage>
        <taxon>Eukaryota</taxon>
        <taxon>Metazoa</taxon>
        <taxon>Ecdysozoa</taxon>
        <taxon>Nematoda</taxon>
        <taxon>Chromadorea</taxon>
        <taxon>Rhabditida</taxon>
        <taxon>Rhabditina</taxon>
        <taxon>Rhabditomorpha</taxon>
        <taxon>Strongyloidea</taxon>
        <taxon>Trichostrongylidae</taxon>
        <taxon>Trichostrongylus</taxon>
    </lineage>
</organism>
<protein>
    <submittedName>
        <fullName evidence="2">Uncharacterized protein</fullName>
    </submittedName>
</protein>
<evidence type="ECO:0000313" key="3">
    <source>
        <dbReference type="Proteomes" id="UP001331761"/>
    </source>
</evidence>
<proteinExistence type="predicted"/>
<feature type="region of interest" description="Disordered" evidence="1">
    <location>
        <begin position="1"/>
        <end position="25"/>
    </location>
</feature>
<sequence>MPESVYDKYNGSSSEEEEESDEEVVLPRRTQQFRVASNPTEAKAEVLNEIRELAGQQQRIMEPVKEPRHNVVKQPVKAIVLLSFPASYSTWISCSLIARQAAALQQAAAARAAAPASPAANANQNKV</sequence>
<evidence type="ECO:0000313" key="2">
    <source>
        <dbReference type="EMBL" id="KAK5981404.1"/>
    </source>
</evidence>
<evidence type="ECO:0000256" key="1">
    <source>
        <dbReference type="SAM" id="MobiDB-lite"/>
    </source>
</evidence>
<feature type="region of interest" description="Disordered" evidence="1">
    <location>
        <begin position="108"/>
        <end position="127"/>
    </location>
</feature>
<feature type="compositionally biased region" description="Acidic residues" evidence="1">
    <location>
        <begin position="14"/>
        <end position="24"/>
    </location>
</feature>
<comment type="caution">
    <text evidence="2">The sequence shown here is derived from an EMBL/GenBank/DDBJ whole genome shotgun (WGS) entry which is preliminary data.</text>
</comment>
<reference evidence="2 3" key="1">
    <citation type="submission" date="2019-10" db="EMBL/GenBank/DDBJ databases">
        <title>Assembly and Annotation for the nematode Trichostrongylus colubriformis.</title>
        <authorList>
            <person name="Martin J."/>
        </authorList>
    </citation>
    <scope>NUCLEOTIDE SEQUENCE [LARGE SCALE GENOMIC DNA]</scope>
    <source>
        <strain evidence="2">G859</strain>
        <tissue evidence="2">Whole worm</tissue>
    </source>
</reference>
<dbReference type="AlphaFoldDB" id="A0AAN8INW5"/>
<keyword evidence="3" id="KW-1185">Reference proteome</keyword>
<dbReference type="EMBL" id="WIXE01006322">
    <property type="protein sequence ID" value="KAK5981404.1"/>
    <property type="molecule type" value="Genomic_DNA"/>
</dbReference>
<dbReference type="Proteomes" id="UP001331761">
    <property type="component" value="Unassembled WGS sequence"/>
</dbReference>
<accession>A0AAN8INW5</accession>